<proteinExistence type="predicted"/>
<organism evidence="1 2">
    <name type="scientific">Methanoculleus formosensis</name>
    <dbReference type="NCBI Taxonomy" id="2590886"/>
    <lineage>
        <taxon>Archaea</taxon>
        <taxon>Methanobacteriati</taxon>
        <taxon>Methanobacteriota</taxon>
        <taxon>Stenosarchaea group</taxon>
        <taxon>Methanomicrobia</taxon>
        <taxon>Methanomicrobiales</taxon>
        <taxon>Methanomicrobiaceae</taxon>
        <taxon>Methanoculleus</taxon>
    </lineage>
</organism>
<gene>
    <name evidence="1" type="ORF">FKB36_04425</name>
</gene>
<accession>A0A9E4ZIU9</accession>
<evidence type="ECO:0000313" key="1">
    <source>
        <dbReference type="EMBL" id="MCT8336752.1"/>
    </source>
</evidence>
<protein>
    <submittedName>
        <fullName evidence="1">Uncharacterized protein</fullName>
    </submittedName>
</protein>
<sequence length="60" mass="6706">MRTGLAGQWVRAGLRFSPRALFSALERTFGARVQATSRVEMFRELRMKVSGCNMPMATVA</sequence>
<dbReference type="EMBL" id="VHLL01000002">
    <property type="protein sequence ID" value="MCT8336752.1"/>
    <property type="molecule type" value="Genomic_DNA"/>
</dbReference>
<name>A0A9E4ZIU9_9EURY</name>
<comment type="caution">
    <text evidence="1">The sequence shown here is derived from an EMBL/GenBank/DDBJ whole genome shotgun (WGS) entry which is preliminary data.</text>
</comment>
<evidence type="ECO:0000313" key="2">
    <source>
        <dbReference type="Proteomes" id="UP001065682"/>
    </source>
</evidence>
<dbReference type="RefSeq" id="WP_261596819.1">
    <property type="nucleotide sequence ID" value="NZ_VHLL01000002.1"/>
</dbReference>
<dbReference type="Proteomes" id="UP001065682">
    <property type="component" value="Unassembled WGS sequence"/>
</dbReference>
<keyword evidence="2" id="KW-1185">Reference proteome</keyword>
<reference evidence="1" key="1">
    <citation type="submission" date="2019-06" db="EMBL/GenBank/DDBJ databases">
        <title>Methanoculleus strain from Tamsui River, Taipei, Taiwan.</title>
        <authorList>
            <person name="You Y.-T."/>
            <person name="Chen S.-C."/>
            <person name="Lai S.-J."/>
            <person name="Lee Y.-C."/>
            <person name="Lai M.-C."/>
        </authorList>
    </citation>
    <scope>NUCLEOTIDE SEQUENCE</scope>
    <source>
        <strain evidence="1">Afa-1</strain>
    </source>
</reference>
<dbReference type="AlphaFoldDB" id="A0A9E4ZIU9"/>